<feature type="region of interest" description="Disordered" evidence="1">
    <location>
        <begin position="245"/>
        <end position="287"/>
    </location>
</feature>
<gene>
    <name evidence="4" type="ORF">HO133_002368</name>
</gene>
<evidence type="ECO:0000256" key="1">
    <source>
        <dbReference type="SAM" id="MobiDB-lite"/>
    </source>
</evidence>
<accession>A0A8H6FAP2</accession>
<organism evidence="4 5">
    <name type="scientific">Letharia lupina</name>
    <dbReference type="NCBI Taxonomy" id="560253"/>
    <lineage>
        <taxon>Eukaryota</taxon>
        <taxon>Fungi</taxon>
        <taxon>Dikarya</taxon>
        <taxon>Ascomycota</taxon>
        <taxon>Pezizomycotina</taxon>
        <taxon>Lecanoromycetes</taxon>
        <taxon>OSLEUM clade</taxon>
        <taxon>Lecanoromycetidae</taxon>
        <taxon>Lecanorales</taxon>
        <taxon>Lecanorineae</taxon>
        <taxon>Parmeliaceae</taxon>
        <taxon>Letharia</taxon>
    </lineage>
</organism>
<evidence type="ECO:0000256" key="3">
    <source>
        <dbReference type="SAM" id="SignalP"/>
    </source>
</evidence>
<reference evidence="4 5" key="1">
    <citation type="journal article" date="2020" name="Genomics">
        <title>Complete, high-quality genomes from long-read metagenomic sequencing of two wolf lichen thalli reveals enigmatic genome architecture.</title>
        <authorList>
            <person name="McKenzie S.K."/>
            <person name="Walston R.F."/>
            <person name="Allen J.L."/>
        </authorList>
    </citation>
    <scope>NUCLEOTIDE SEQUENCE [LARGE SCALE GENOMIC DNA]</scope>
    <source>
        <strain evidence="4">WasteWater1</strain>
    </source>
</reference>
<feature type="transmembrane region" description="Helical" evidence="2">
    <location>
        <begin position="215"/>
        <end position="236"/>
    </location>
</feature>
<feature type="region of interest" description="Disordered" evidence="1">
    <location>
        <begin position="366"/>
        <end position="390"/>
    </location>
</feature>
<feature type="chain" id="PRO_5034695178" evidence="3">
    <location>
        <begin position="18"/>
        <end position="390"/>
    </location>
</feature>
<keyword evidence="3" id="KW-0732">Signal</keyword>
<protein>
    <submittedName>
        <fullName evidence="4">Uncharacterized protein</fullName>
    </submittedName>
</protein>
<evidence type="ECO:0000313" key="4">
    <source>
        <dbReference type="EMBL" id="KAF6221512.1"/>
    </source>
</evidence>
<dbReference type="Proteomes" id="UP000593566">
    <property type="component" value="Unassembled WGS sequence"/>
</dbReference>
<keyword evidence="2" id="KW-0472">Membrane</keyword>
<keyword evidence="2" id="KW-0812">Transmembrane</keyword>
<keyword evidence="5" id="KW-1185">Reference proteome</keyword>
<sequence>MLPQIIVIATLAATAFSASTSGGGALAALPACAVCGNVNVTVSFSIGCPSETTTNSRGSLTTILTNRLGATVNDQGAFPTNYNNGSVEAGPSVATTGPVATFTGKPLLTGTCTIPQIATTTLNAGDILEYPWVGCSEEAPECCPFNINIGGKLIYTSALAGETPCYTTSSPAVQSPNATLSASGASVSMINTEVFTLRYALRQRQQSALSVGAKVGIAVGAACGGALALIALAIFIRKRRAQKRAQREEANMPKPESGNMYQGGFNGSQAAVSELPSPHTIRPPTPPLPDNAIWFNTPLGSHAPGRVMTPTELAGSTYINEHHPAYGVSPVTPNVNGFHDVPGPPEELAGDDLMRGTVSRETARTELVTRGEGAGSSPLSQESERAGGAG</sequence>
<comment type="caution">
    <text evidence="4">The sequence shown here is derived from an EMBL/GenBank/DDBJ whole genome shotgun (WGS) entry which is preliminary data.</text>
</comment>
<dbReference type="RefSeq" id="XP_037150947.1">
    <property type="nucleotide sequence ID" value="XM_037293294.1"/>
</dbReference>
<evidence type="ECO:0000256" key="2">
    <source>
        <dbReference type="SAM" id="Phobius"/>
    </source>
</evidence>
<name>A0A8H6FAP2_9LECA</name>
<keyword evidence="2" id="KW-1133">Transmembrane helix</keyword>
<dbReference type="GeneID" id="59330781"/>
<evidence type="ECO:0000313" key="5">
    <source>
        <dbReference type="Proteomes" id="UP000593566"/>
    </source>
</evidence>
<proteinExistence type="predicted"/>
<feature type="signal peptide" evidence="3">
    <location>
        <begin position="1"/>
        <end position="17"/>
    </location>
</feature>
<dbReference type="EMBL" id="JACCJB010000014">
    <property type="protein sequence ID" value="KAF6221512.1"/>
    <property type="molecule type" value="Genomic_DNA"/>
</dbReference>
<dbReference type="AlphaFoldDB" id="A0A8H6FAP2"/>